<sequence length="341" mass="37384">MEERWALLVHEQAPAAPVGGASHDAERWQVRGVPDPTALDEWSDVLAATHLRFDVSSTSHTPEDFSAAVTRRRFGGLALVDCASSPWLGHRDDDLVGDQTTPVVGFQVLRKGVEAVRAPGQGPIELHPGDMIIWNGWQPVEVEVVEPFQKRTLLFPRDRVLAVCPRFEEIEDLPPLRDSAPARLLVRYLNALALELPELDTPAGVAAADAALELLRAAVEPGVPTSRESRRAALRAEIRRYVHSHLRDPALGPESIARAHAISVRALHAVFEDCDESVAGLVRHERLTRCMEDLQAPSGGSVTEIAFRWGFRDAAHFSRVFKREFGVSPSDVRGSAVTAVA</sequence>
<evidence type="ECO:0000256" key="3">
    <source>
        <dbReference type="ARBA" id="ARBA00023163"/>
    </source>
</evidence>
<keyword evidence="3" id="KW-0804">Transcription</keyword>
<organism evidence="5 6">
    <name type="scientific">Capillimicrobium parvum</name>
    <dbReference type="NCBI Taxonomy" id="2884022"/>
    <lineage>
        <taxon>Bacteria</taxon>
        <taxon>Bacillati</taxon>
        <taxon>Actinomycetota</taxon>
        <taxon>Thermoleophilia</taxon>
        <taxon>Solirubrobacterales</taxon>
        <taxon>Capillimicrobiaceae</taxon>
        <taxon>Capillimicrobium</taxon>
    </lineage>
</organism>
<evidence type="ECO:0000256" key="1">
    <source>
        <dbReference type="ARBA" id="ARBA00023015"/>
    </source>
</evidence>
<evidence type="ECO:0000256" key="2">
    <source>
        <dbReference type="ARBA" id="ARBA00023125"/>
    </source>
</evidence>
<dbReference type="PROSITE" id="PS01124">
    <property type="entry name" value="HTH_ARAC_FAMILY_2"/>
    <property type="match status" value="1"/>
</dbReference>
<keyword evidence="2" id="KW-0238">DNA-binding</keyword>
<dbReference type="Pfam" id="PF12833">
    <property type="entry name" value="HTH_18"/>
    <property type="match status" value="1"/>
</dbReference>
<dbReference type="SMART" id="SM00342">
    <property type="entry name" value="HTH_ARAC"/>
    <property type="match status" value="1"/>
</dbReference>
<gene>
    <name evidence="5" type="primary">rhaS_1</name>
    <name evidence="5" type="ORF">DSM104329_00676</name>
</gene>
<keyword evidence="6" id="KW-1185">Reference proteome</keyword>
<dbReference type="InterPro" id="IPR035418">
    <property type="entry name" value="AraC-bd_2"/>
</dbReference>
<dbReference type="Pfam" id="PF14525">
    <property type="entry name" value="AraC_binding_2"/>
    <property type="match status" value="1"/>
</dbReference>
<dbReference type="SUPFAM" id="SSF46689">
    <property type="entry name" value="Homeodomain-like"/>
    <property type="match status" value="1"/>
</dbReference>
<dbReference type="PRINTS" id="PR00032">
    <property type="entry name" value="HTHARAC"/>
</dbReference>
<dbReference type="InterPro" id="IPR009057">
    <property type="entry name" value="Homeodomain-like_sf"/>
</dbReference>
<evidence type="ECO:0000259" key="4">
    <source>
        <dbReference type="PROSITE" id="PS01124"/>
    </source>
</evidence>
<dbReference type="GO" id="GO:0003700">
    <property type="term" value="F:DNA-binding transcription factor activity"/>
    <property type="evidence" value="ECO:0007669"/>
    <property type="project" value="InterPro"/>
</dbReference>
<dbReference type="EMBL" id="CP087164">
    <property type="protein sequence ID" value="UGS34300.1"/>
    <property type="molecule type" value="Genomic_DNA"/>
</dbReference>
<evidence type="ECO:0000313" key="5">
    <source>
        <dbReference type="EMBL" id="UGS34300.1"/>
    </source>
</evidence>
<dbReference type="InterPro" id="IPR018060">
    <property type="entry name" value="HTH_AraC"/>
</dbReference>
<dbReference type="Proteomes" id="UP001162834">
    <property type="component" value="Chromosome"/>
</dbReference>
<proteinExistence type="predicted"/>
<dbReference type="Gene3D" id="1.10.10.60">
    <property type="entry name" value="Homeodomain-like"/>
    <property type="match status" value="1"/>
</dbReference>
<feature type="domain" description="HTH araC/xylS-type" evidence="4">
    <location>
        <begin position="236"/>
        <end position="335"/>
    </location>
</feature>
<dbReference type="InterPro" id="IPR020449">
    <property type="entry name" value="Tscrpt_reg_AraC-type_HTH"/>
</dbReference>
<accession>A0A9E6XUA4</accession>
<evidence type="ECO:0000313" key="6">
    <source>
        <dbReference type="Proteomes" id="UP001162834"/>
    </source>
</evidence>
<dbReference type="AlphaFoldDB" id="A0A9E6XUA4"/>
<keyword evidence="1" id="KW-0805">Transcription regulation</keyword>
<dbReference type="PANTHER" id="PTHR46796">
    <property type="entry name" value="HTH-TYPE TRANSCRIPTIONAL ACTIVATOR RHAS-RELATED"/>
    <property type="match status" value="1"/>
</dbReference>
<dbReference type="InterPro" id="IPR050204">
    <property type="entry name" value="AraC_XylS_family_regulators"/>
</dbReference>
<name>A0A9E6XUA4_9ACTN</name>
<reference evidence="5" key="1">
    <citation type="journal article" date="2022" name="Int. J. Syst. Evol. Microbiol.">
        <title>Pseudomonas aegrilactucae sp. nov. and Pseudomonas morbosilactucae sp. nov., pathogens causing bacterial rot of lettuce in Japan.</title>
        <authorList>
            <person name="Sawada H."/>
            <person name="Fujikawa T."/>
            <person name="Satou M."/>
        </authorList>
    </citation>
    <scope>NUCLEOTIDE SEQUENCE</scope>
    <source>
        <strain evidence="5">0166_1</strain>
    </source>
</reference>
<dbReference type="GO" id="GO:0043565">
    <property type="term" value="F:sequence-specific DNA binding"/>
    <property type="evidence" value="ECO:0007669"/>
    <property type="project" value="InterPro"/>
</dbReference>
<dbReference type="KEGG" id="sbae:DSM104329_00676"/>
<protein>
    <submittedName>
        <fullName evidence="5">HTH-type transcriptional activator RhaS</fullName>
    </submittedName>
</protein>
<dbReference type="PANTHER" id="PTHR46796:SF6">
    <property type="entry name" value="ARAC SUBFAMILY"/>
    <property type="match status" value="1"/>
</dbReference>